<evidence type="ECO:0000313" key="3">
    <source>
        <dbReference type="EMBL" id="WOG96251.1"/>
    </source>
</evidence>
<name>A0A165WH28_DAUCS</name>
<keyword evidence="4" id="KW-1185">Reference proteome</keyword>
<dbReference type="EMBL" id="LNRQ01000004">
    <property type="protein sequence ID" value="KZM97426.1"/>
    <property type="molecule type" value="Genomic_DNA"/>
</dbReference>
<reference evidence="3" key="2">
    <citation type="submission" date="2022-03" db="EMBL/GenBank/DDBJ databases">
        <title>Draft title - Genomic analysis of global carrot germplasm unveils the trajectory of domestication and the origin of high carotenoid orange carrot.</title>
        <authorList>
            <person name="Iorizzo M."/>
            <person name="Ellison S."/>
            <person name="Senalik D."/>
            <person name="Macko-Podgorni A."/>
            <person name="Grzebelus D."/>
            <person name="Bostan H."/>
            <person name="Rolling W."/>
            <person name="Curaba J."/>
            <person name="Simon P."/>
        </authorList>
    </citation>
    <scope>NUCLEOTIDE SEQUENCE</scope>
    <source>
        <tissue evidence="3">Leaf</tissue>
    </source>
</reference>
<feature type="region of interest" description="Disordered" evidence="1">
    <location>
        <begin position="51"/>
        <end position="72"/>
    </location>
</feature>
<reference evidence="2" key="1">
    <citation type="journal article" date="2016" name="Nat. Genet.">
        <title>A high-quality carrot genome assembly provides new insights into carotenoid accumulation and asterid genome evolution.</title>
        <authorList>
            <person name="Iorizzo M."/>
            <person name="Ellison S."/>
            <person name="Senalik D."/>
            <person name="Zeng P."/>
            <person name="Satapoomin P."/>
            <person name="Huang J."/>
            <person name="Bowman M."/>
            <person name="Iovene M."/>
            <person name="Sanseverino W."/>
            <person name="Cavagnaro P."/>
            <person name="Yildiz M."/>
            <person name="Macko-Podgorni A."/>
            <person name="Moranska E."/>
            <person name="Grzebelus E."/>
            <person name="Grzebelus D."/>
            <person name="Ashrafi H."/>
            <person name="Zheng Z."/>
            <person name="Cheng S."/>
            <person name="Spooner D."/>
            <person name="Van Deynze A."/>
            <person name="Simon P."/>
        </authorList>
    </citation>
    <scope>NUCLEOTIDE SEQUENCE [LARGE SCALE GENOMIC DNA]</scope>
    <source>
        <tissue evidence="2">Leaf</tissue>
    </source>
</reference>
<dbReference type="AlphaFoldDB" id="A0A165WH28"/>
<sequence>MPVVNAGSSNDNMAAVSILNAKALQQGWNNNLKNFESSGLTISDLKRHRLDRPNEVDQVDNQGLGDQHMMDSQKQIQNQKNLLMGALFHRPADHYDYFKLEQPGSWVSLEGSVPQ</sequence>
<evidence type="ECO:0000313" key="4">
    <source>
        <dbReference type="Proteomes" id="UP000077755"/>
    </source>
</evidence>
<proteinExistence type="predicted"/>
<evidence type="ECO:0000313" key="2">
    <source>
        <dbReference type="EMBL" id="KZM97426.1"/>
    </source>
</evidence>
<protein>
    <submittedName>
        <fullName evidence="2">Uncharacterized protein</fullName>
    </submittedName>
</protein>
<gene>
    <name evidence="2" type="ORF">DCAR_015212</name>
    <name evidence="3" type="ORF">DCAR_0415585</name>
</gene>
<organism evidence="2">
    <name type="scientific">Daucus carota subsp. sativus</name>
    <name type="common">Carrot</name>
    <dbReference type="NCBI Taxonomy" id="79200"/>
    <lineage>
        <taxon>Eukaryota</taxon>
        <taxon>Viridiplantae</taxon>
        <taxon>Streptophyta</taxon>
        <taxon>Embryophyta</taxon>
        <taxon>Tracheophyta</taxon>
        <taxon>Spermatophyta</taxon>
        <taxon>Magnoliopsida</taxon>
        <taxon>eudicotyledons</taxon>
        <taxon>Gunneridae</taxon>
        <taxon>Pentapetalae</taxon>
        <taxon>asterids</taxon>
        <taxon>campanulids</taxon>
        <taxon>Apiales</taxon>
        <taxon>Apiaceae</taxon>
        <taxon>Apioideae</taxon>
        <taxon>Scandiceae</taxon>
        <taxon>Daucinae</taxon>
        <taxon>Daucus</taxon>
        <taxon>Daucus sect. Daucus</taxon>
    </lineage>
</organism>
<dbReference type="Gramene" id="KZM97426">
    <property type="protein sequence ID" value="KZM97426"/>
    <property type="gene ID" value="DCAR_015212"/>
</dbReference>
<dbReference type="Proteomes" id="UP000077755">
    <property type="component" value="Chromosome 4"/>
</dbReference>
<dbReference type="EMBL" id="CP093346">
    <property type="protein sequence ID" value="WOG96251.1"/>
    <property type="molecule type" value="Genomic_DNA"/>
</dbReference>
<accession>A0A165WH28</accession>
<evidence type="ECO:0000256" key="1">
    <source>
        <dbReference type="SAM" id="MobiDB-lite"/>
    </source>
</evidence>